<dbReference type="EMBL" id="CAACYD010000006">
    <property type="protein sequence ID" value="VFA89073.1"/>
    <property type="molecule type" value="Genomic_DNA"/>
</dbReference>
<gene>
    <name evidence="1" type="ORF">NCTC8139_02632</name>
</gene>
<sequence>MRKQSIRLGGVGVALAVGTGASVPGVGSASAAPLITCAGAICTNHGDTWGIGYGRHQCTNGLSYPSIAVVPPHGTAAVLPANCGPATPLYRPVRLTIHPTGEIR</sequence>
<evidence type="ECO:0008006" key="3">
    <source>
        <dbReference type="Google" id="ProtNLM"/>
    </source>
</evidence>
<evidence type="ECO:0000313" key="1">
    <source>
        <dbReference type="EMBL" id="VFA89073.1"/>
    </source>
</evidence>
<comment type="caution">
    <text evidence="1">The sequence shown here is derived from an EMBL/GenBank/DDBJ whole genome shotgun (WGS) entry which is preliminary data.</text>
</comment>
<accession>A0ABD7V403</accession>
<reference evidence="1 2" key="1">
    <citation type="submission" date="2019-02" db="EMBL/GenBank/DDBJ databases">
        <authorList>
            <consortium name="Pathogen Informatics"/>
        </authorList>
    </citation>
    <scope>NUCLEOTIDE SEQUENCE [LARGE SCALE GENOMIC DNA]</scope>
    <source>
        <strain evidence="1 2">3012STDY6756503</strain>
    </source>
</reference>
<dbReference type="RefSeq" id="WP_181954833.1">
    <property type="nucleotide sequence ID" value="NZ_CAACYD010000006.1"/>
</dbReference>
<name>A0ABD7V403_9ACTN</name>
<proteinExistence type="predicted"/>
<organism evidence="1 2">
    <name type="scientific">Gordonia paraffinivorans</name>
    <dbReference type="NCBI Taxonomy" id="175628"/>
    <lineage>
        <taxon>Bacteria</taxon>
        <taxon>Bacillati</taxon>
        <taxon>Actinomycetota</taxon>
        <taxon>Actinomycetes</taxon>
        <taxon>Mycobacteriales</taxon>
        <taxon>Gordoniaceae</taxon>
        <taxon>Gordonia</taxon>
    </lineage>
</organism>
<dbReference type="AlphaFoldDB" id="A0ABD7V403"/>
<dbReference type="Proteomes" id="UP000360750">
    <property type="component" value="Unassembled WGS sequence"/>
</dbReference>
<protein>
    <recommendedName>
        <fullName evidence="3">Secreted protein</fullName>
    </recommendedName>
</protein>
<dbReference type="GeneID" id="60750626"/>
<evidence type="ECO:0000313" key="2">
    <source>
        <dbReference type="Proteomes" id="UP000360750"/>
    </source>
</evidence>